<dbReference type="EMBL" id="JACJVP010000042">
    <property type="protein sequence ID" value="MBB6673895.1"/>
    <property type="molecule type" value="Genomic_DNA"/>
</dbReference>
<comment type="similarity">
    <text evidence="2">Belongs to the class-V pyridoxal-phosphate-dependent aminotransferase family. NifS/IscS subfamily.</text>
</comment>
<evidence type="ECO:0000256" key="7">
    <source>
        <dbReference type="ARBA" id="ARBA00023004"/>
    </source>
</evidence>
<protein>
    <recommendedName>
        <fullName evidence="3">cysteine desulfurase</fullName>
        <ecNumber evidence="3">2.8.1.7</ecNumber>
    </recommendedName>
</protein>
<comment type="caution">
    <text evidence="12">The sequence shown here is derived from an EMBL/GenBank/DDBJ whole genome shotgun (WGS) entry which is preliminary data.</text>
</comment>
<evidence type="ECO:0000256" key="6">
    <source>
        <dbReference type="ARBA" id="ARBA00022898"/>
    </source>
</evidence>
<dbReference type="Proteomes" id="UP000547209">
    <property type="component" value="Unassembled WGS sequence"/>
</dbReference>
<dbReference type="InterPro" id="IPR015422">
    <property type="entry name" value="PyrdxlP-dep_Trfase_small"/>
</dbReference>
<sequence length="387" mass="39782">MNAIYFDHAATSPMHPEAVQAYVAAAGAGPGNPSSLHAFGRAARSRVTAARDAIAGLLRCRPDELVFTGGGTESDNAALFGAARAMRARDERRTGIVTTAIEHHAVLHACDQLEAEGFALTVLPVDETGRVSAEAAAAAIGPTTAVVSVMAGNNEVGTLQPYAEIGALARAQGAVMHVDAVQAFGYEPIDLTALPVDLLSLSAHKAGGPQGVGALYVRAGTPWQPLLFGGSQERKRRAGTENVAGIAAFAAAAKLAADEREARRAHAADVRGALLRALAAELGPDAFAVNGDPRPEGSLPHILNVSFHGVSNETLLMNLDLAGVAASGGSACTSGSLQPSHVLAAMGLAPHFCRNAVRFSFGLGNTTAEAEKTAKIIATITSRLRNR</sequence>
<evidence type="ECO:0000256" key="8">
    <source>
        <dbReference type="ARBA" id="ARBA00023014"/>
    </source>
</evidence>
<feature type="domain" description="Aminotransferase class V" evidence="11">
    <location>
        <begin position="4"/>
        <end position="371"/>
    </location>
</feature>
<keyword evidence="13" id="KW-1185">Reference proteome</keyword>
<evidence type="ECO:0000313" key="13">
    <source>
        <dbReference type="Proteomes" id="UP000547209"/>
    </source>
</evidence>
<organism evidence="12 13">
    <name type="scientific">Cohnella nanjingensis</name>
    <dbReference type="NCBI Taxonomy" id="1387779"/>
    <lineage>
        <taxon>Bacteria</taxon>
        <taxon>Bacillati</taxon>
        <taxon>Bacillota</taxon>
        <taxon>Bacilli</taxon>
        <taxon>Bacillales</taxon>
        <taxon>Paenibacillaceae</taxon>
        <taxon>Cohnella</taxon>
    </lineage>
</organism>
<name>A0A7X0RUL4_9BACL</name>
<evidence type="ECO:0000313" key="12">
    <source>
        <dbReference type="EMBL" id="MBB6673895.1"/>
    </source>
</evidence>
<dbReference type="Pfam" id="PF00266">
    <property type="entry name" value="Aminotran_5"/>
    <property type="match status" value="1"/>
</dbReference>
<dbReference type="InterPro" id="IPR015421">
    <property type="entry name" value="PyrdxlP-dep_Trfase_major"/>
</dbReference>
<dbReference type="PROSITE" id="PS00595">
    <property type="entry name" value="AA_TRANSFER_CLASS_5"/>
    <property type="match status" value="1"/>
</dbReference>
<dbReference type="PANTHER" id="PTHR11601">
    <property type="entry name" value="CYSTEINE DESULFURYLASE FAMILY MEMBER"/>
    <property type="match status" value="1"/>
</dbReference>
<dbReference type="FunFam" id="3.40.640.10:FF:000084">
    <property type="entry name" value="IscS-like cysteine desulfurase"/>
    <property type="match status" value="1"/>
</dbReference>
<dbReference type="GO" id="GO:0046872">
    <property type="term" value="F:metal ion binding"/>
    <property type="evidence" value="ECO:0007669"/>
    <property type="project" value="UniProtKB-KW"/>
</dbReference>
<dbReference type="PANTHER" id="PTHR11601:SF34">
    <property type="entry name" value="CYSTEINE DESULFURASE"/>
    <property type="match status" value="1"/>
</dbReference>
<gene>
    <name evidence="12" type="ORF">H7C19_24735</name>
</gene>
<evidence type="ECO:0000256" key="3">
    <source>
        <dbReference type="ARBA" id="ARBA00012239"/>
    </source>
</evidence>
<comment type="cofactor">
    <cofactor evidence="1 10">
        <name>pyridoxal 5'-phosphate</name>
        <dbReference type="ChEBI" id="CHEBI:597326"/>
    </cofactor>
</comment>
<keyword evidence="6" id="KW-0663">Pyridoxal phosphate</keyword>
<accession>A0A7X0RUL4</accession>
<evidence type="ECO:0000256" key="5">
    <source>
        <dbReference type="ARBA" id="ARBA00022723"/>
    </source>
</evidence>
<dbReference type="RefSeq" id="WP_185671751.1">
    <property type="nucleotide sequence ID" value="NZ_JACJVP010000042.1"/>
</dbReference>
<evidence type="ECO:0000256" key="2">
    <source>
        <dbReference type="ARBA" id="ARBA00006490"/>
    </source>
</evidence>
<dbReference type="Gene3D" id="3.90.1150.10">
    <property type="entry name" value="Aspartate Aminotransferase, domain 1"/>
    <property type="match status" value="1"/>
</dbReference>
<keyword evidence="8" id="KW-0411">Iron-sulfur</keyword>
<reference evidence="12 13" key="1">
    <citation type="submission" date="2020-08" db="EMBL/GenBank/DDBJ databases">
        <title>Cohnella phylogeny.</title>
        <authorList>
            <person name="Dunlap C."/>
        </authorList>
    </citation>
    <scope>NUCLEOTIDE SEQUENCE [LARGE SCALE GENOMIC DNA]</scope>
    <source>
        <strain evidence="12 13">DSM 28246</strain>
    </source>
</reference>
<dbReference type="InterPro" id="IPR000192">
    <property type="entry name" value="Aminotrans_V_dom"/>
</dbReference>
<dbReference type="Gene3D" id="1.10.260.50">
    <property type="match status" value="1"/>
</dbReference>
<dbReference type="Gene3D" id="3.40.640.10">
    <property type="entry name" value="Type I PLP-dependent aspartate aminotransferase-like (Major domain)"/>
    <property type="match status" value="1"/>
</dbReference>
<evidence type="ECO:0000256" key="1">
    <source>
        <dbReference type="ARBA" id="ARBA00001933"/>
    </source>
</evidence>
<comment type="catalytic activity">
    <reaction evidence="9">
        <text>(sulfur carrier)-H + L-cysteine = (sulfur carrier)-SH + L-alanine</text>
        <dbReference type="Rhea" id="RHEA:43892"/>
        <dbReference type="Rhea" id="RHEA-COMP:14737"/>
        <dbReference type="Rhea" id="RHEA-COMP:14739"/>
        <dbReference type="ChEBI" id="CHEBI:29917"/>
        <dbReference type="ChEBI" id="CHEBI:35235"/>
        <dbReference type="ChEBI" id="CHEBI:57972"/>
        <dbReference type="ChEBI" id="CHEBI:64428"/>
        <dbReference type="EC" id="2.8.1.7"/>
    </reaction>
</comment>
<dbReference type="InterPro" id="IPR015424">
    <property type="entry name" value="PyrdxlP-dep_Trfase"/>
</dbReference>
<dbReference type="EC" id="2.8.1.7" evidence="3"/>
<dbReference type="PIRSF" id="PIRSF005572">
    <property type="entry name" value="NifS"/>
    <property type="match status" value="1"/>
</dbReference>
<proteinExistence type="inferred from homology"/>
<evidence type="ECO:0000256" key="10">
    <source>
        <dbReference type="RuleBase" id="RU004504"/>
    </source>
</evidence>
<dbReference type="InterPro" id="IPR016454">
    <property type="entry name" value="Cysteine_dSase"/>
</dbReference>
<keyword evidence="5" id="KW-0479">Metal-binding</keyword>
<keyword evidence="7" id="KW-0408">Iron</keyword>
<keyword evidence="4" id="KW-0808">Transferase</keyword>
<evidence type="ECO:0000256" key="9">
    <source>
        <dbReference type="ARBA" id="ARBA00050776"/>
    </source>
</evidence>
<evidence type="ECO:0000259" key="11">
    <source>
        <dbReference type="Pfam" id="PF00266"/>
    </source>
</evidence>
<dbReference type="AlphaFoldDB" id="A0A7X0RUL4"/>
<dbReference type="GO" id="GO:0051536">
    <property type="term" value="F:iron-sulfur cluster binding"/>
    <property type="evidence" value="ECO:0007669"/>
    <property type="project" value="UniProtKB-KW"/>
</dbReference>
<dbReference type="SUPFAM" id="SSF53383">
    <property type="entry name" value="PLP-dependent transferases"/>
    <property type="match status" value="1"/>
</dbReference>
<dbReference type="GO" id="GO:0031071">
    <property type="term" value="F:cysteine desulfurase activity"/>
    <property type="evidence" value="ECO:0007669"/>
    <property type="project" value="UniProtKB-EC"/>
</dbReference>
<evidence type="ECO:0000256" key="4">
    <source>
        <dbReference type="ARBA" id="ARBA00022679"/>
    </source>
</evidence>
<dbReference type="InterPro" id="IPR020578">
    <property type="entry name" value="Aminotrans_V_PyrdxlP_BS"/>
</dbReference>